<comment type="caution">
    <text evidence="7">The sequence shown here is derived from an EMBL/GenBank/DDBJ whole genome shotgun (WGS) entry which is preliminary data.</text>
</comment>
<dbReference type="EMBL" id="AZGC01000020">
    <property type="protein sequence ID" value="KRL95262.1"/>
    <property type="molecule type" value="Genomic_DNA"/>
</dbReference>
<dbReference type="PANTHER" id="PTHR30213:SF0">
    <property type="entry name" value="UPF0761 MEMBRANE PROTEIN YIHY"/>
    <property type="match status" value="1"/>
</dbReference>
<evidence type="ECO:0000256" key="1">
    <source>
        <dbReference type="ARBA" id="ARBA00004651"/>
    </source>
</evidence>
<comment type="subcellular location">
    <subcellularLocation>
        <location evidence="1">Cell membrane</location>
        <topology evidence="1">Multi-pass membrane protein</topology>
    </subcellularLocation>
</comment>
<dbReference type="PIRSF" id="PIRSF035875">
    <property type="entry name" value="RNase_BN"/>
    <property type="match status" value="1"/>
</dbReference>
<evidence type="ECO:0000313" key="7">
    <source>
        <dbReference type="EMBL" id="KRL95262.1"/>
    </source>
</evidence>
<organism evidence="7 8">
    <name type="scientific">Limosilactobacillus equigenerosi DSM 18793 = JCM 14505</name>
    <dbReference type="NCBI Taxonomy" id="1423742"/>
    <lineage>
        <taxon>Bacteria</taxon>
        <taxon>Bacillati</taxon>
        <taxon>Bacillota</taxon>
        <taxon>Bacilli</taxon>
        <taxon>Lactobacillales</taxon>
        <taxon>Lactobacillaceae</taxon>
        <taxon>Limosilactobacillus</taxon>
    </lineage>
</organism>
<accession>A0A0R1UQ73</accession>
<feature type="transmembrane region" description="Helical" evidence="6">
    <location>
        <begin position="31"/>
        <end position="53"/>
    </location>
</feature>
<dbReference type="GO" id="GO:0005886">
    <property type="term" value="C:plasma membrane"/>
    <property type="evidence" value="ECO:0007669"/>
    <property type="project" value="UniProtKB-SubCell"/>
</dbReference>
<feature type="transmembrane region" description="Helical" evidence="6">
    <location>
        <begin position="131"/>
        <end position="153"/>
    </location>
</feature>
<name>A0A0R1UQ73_9LACO</name>
<keyword evidence="8" id="KW-1185">Reference proteome</keyword>
<dbReference type="OrthoDB" id="9775903at2"/>
<protein>
    <submittedName>
        <fullName evidence="7">Ribonuclease BN</fullName>
    </submittedName>
</protein>
<evidence type="ECO:0000256" key="5">
    <source>
        <dbReference type="ARBA" id="ARBA00023136"/>
    </source>
</evidence>
<feature type="transmembrane region" description="Helical" evidence="6">
    <location>
        <begin position="178"/>
        <end position="198"/>
    </location>
</feature>
<dbReference type="STRING" id="417373.GCA_001570685_00911"/>
<dbReference type="InterPro" id="IPR017039">
    <property type="entry name" value="Virul_fac_BrkB"/>
</dbReference>
<evidence type="ECO:0000256" key="3">
    <source>
        <dbReference type="ARBA" id="ARBA00022692"/>
    </source>
</evidence>
<evidence type="ECO:0000256" key="6">
    <source>
        <dbReference type="SAM" id="Phobius"/>
    </source>
</evidence>
<gene>
    <name evidence="7" type="ORF">FC21_GL000850</name>
</gene>
<feature type="transmembrane region" description="Helical" evidence="6">
    <location>
        <begin position="91"/>
        <end position="110"/>
    </location>
</feature>
<keyword evidence="5 6" id="KW-0472">Membrane</keyword>
<dbReference type="NCBIfam" id="TIGR00765">
    <property type="entry name" value="yihY_not_rbn"/>
    <property type="match status" value="1"/>
</dbReference>
<keyword evidence="2" id="KW-1003">Cell membrane</keyword>
<dbReference type="PATRIC" id="fig|1423742.4.peg.884"/>
<feature type="transmembrane region" description="Helical" evidence="6">
    <location>
        <begin position="246"/>
        <end position="274"/>
    </location>
</feature>
<keyword evidence="4 6" id="KW-1133">Transmembrane helix</keyword>
<proteinExistence type="predicted"/>
<reference evidence="7 8" key="1">
    <citation type="journal article" date="2015" name="Genome Announc.">
        <title>Expanding the biotechnology potential of lactobacilli through comparative genomics of 213 strains and associated genera.</title>
        <authorList>
            <person name="Sun Z."/>
            <person name="Harris H.M."/>
            <person name="McCann A."/>
            <person name="Guo C."/>
            <person name="Argimon S."/>
            <person name="Zhang W."/>
            <person name="Yang X."/>
            <person name="Jeffery I.B."/>
            <person name="Cooney J.C."/>
            <person name="Kagawa T.F."/>
            <person name="Liu W."/>
            <person name="Song Y."/>
            <person name="Salvetti E."/>
            <person name="Wrobel A."/>
            <person name="Rasinkangas P."/>
            <person name="Parkhill J."/>
            <person name="Rea M.C."/>
            <person name="O'Sullivan O."/>
            <person name="Ritari J."/>
            <person name="Douillard F.P."/>
            <person name="Paul Ross R."/>
            <person name="Yang R."/>
            <person name="Briner A.E."/>
            <person name="Felis G.E."/>
            <person name="de Vos W.M."/>
            <person name="Barrangou R."/>
            <person name="Klaenhammer T.R."/>
            <person name="Caufield P.W."/>
            <person name="Cui Y."/>
            <person name="Zhang H."/>
            <person name="O'Toole P.W."/>
        </authorList>
    </citation>
    <scope>NUCLEOTIDE SEQUENCE [LARGE SCALE GENOMIC DNA]</scope>
    <source>
        <strain evidence="7 8">DSM 18793</strain>
    </source>
</reference>
<dbReference type="PANTHER" id="PTHR30213">
    <property type="entry name" value="INNER MEMBRANE PROTEIN YHJD"/>
    <property type="match status" value="1"/>
</dbReference>
<evidence type="ECO:0000313" key="8">
    <source>
        <dbReference type="Proteomes" id="UP000051084"/>
    </source>
</evidence>
<evidence type="ECO:0000256" key="2">
    <source>
        <dbReference type="ARBA" id="ARBA00022475"/>
    </source>
</evidence>
<dbReference type="AlphaFoldDB" id="A0A0R1UQ73"/>
<dbReference type="Proteomes" id="UP000051084">
    <property type="component" value="Unassembled WGS sequence"/>
</dbReference>
<dbReference type="RefSeq" id="WP_056995441.1">
    <property type="nucleotide sequence ID" value="NZ_AZGC01000020.1"/>
</dbReference>
<sequence>MQAWKRQLRRTLKVYWYHFNQARLSSSAAELAYYSLLSIFPAILIVGNVLPMLGVNAKTVLGYLQTGIPTSVYKLIEPVITDFLQHGSGGMLTTGLIVAIWSTSSGVAAFQRNVNHAYGVAEDLNPIWNRVISFIWIIIALMVVFGLVFLYGIGEQILQGLQPIFDFNVEYIHRFAAYRYPVAFIGLFTALTLLYYFVPNAKVRWRYVMIGALVATVLMMALARIFSYYNVLTSTQLSSYRTISGFILMMIWLDFSGMIIMIGATINATTQVLIEGGIQQRRYLWDFLNQK</sequence>
<evidence type="ECO:0000256" key="4">
    <source>
        <dbReference type="ARBA" id="ARBA00022989"/>
    </source>
</evidence>
<keyword evidence="3 6" id="KW-0812">Transmembrane</keyword>
<feature type="transmembrane region" description="Helical" evidence="6">
    <location>
        <begin position="205"/>
        <end position="226"/>
    </location>
</feature>
<dbReference type="Pfam" id="PF03631">
    <property type="entry name" value="Virul_fac_BrkB"/>
    <property type="match status" value="1"/>
</dbReference>